<evidence type="ECO:0000256" key="4">
    <source>
        <dbReference type="ARBA" id="ARBA00023163"/>
    </source>
</evidence>
<dbReference type="SUPFAM" id="SSF88659">
    <property type="entry name" value="Sigma3 and sigma4 domains of RNA polymerase sigma factors"/>
    <property type="match status" value="1"/>
</dbReference>
<dbReference type="CDD" id="cd06171">
    <property type="entry name" value="Sigma70_r4"/>
    <property type="match status" value="1"/>
</dbReference>
<organism evidence="7 8">
    <name type="scientific">Kordiimonas lacus</name>
    <dbReference type="NCBI Taxonomy" id="637679"/>
    <lineage>
        <taxon>Bacteria</taxon>
        <taxon>Pseudomonadati</taxon>
        <taxon>Pseudomonadota</taxon>
        <taxon>Alphaproteobacteria</taxon>
        <taxon>Kordiimonadales</taxon>
        <taxon>Kordiimonadaceae</taxon>
        <taxon>Kordiimonas</taxon>
    </lineage>
</organism>
<dbReference type="SUPFAM" id="SSF88946">
    <property type="entry name" value="Sigma2 domain of RNA polymerase sigma factors"/>
    <property type="match status" value="1"/>
</dbReference>
<dbReference type="Pfam" id="PF08281">
    <property type="entry name" value="Sigma70_r4_2"/>
    <property type="match status" value="1"/>
</dbReference>
<dbReference type="InterPro" id="IPR007627">
    <property type="entry name" value="RNA_pol_sigma70_r2"/>
</dbReference>
<dbReference type="InterPro" id="IPR013324">
    <property type="entry name" value="RNA_pol_sigma_r3/r4-like"/>
</dbReference>
<dbReference type="PANTHER" id="PTHR43133">
    <property type="entry name" value="RNA POLYMERASE ECF-TYPE SIGMA FACTO"/>
    <property type="match status" value="1"/>
</dbReference>
<dbReference type="Gene3D" id="1.10.10.10">
    <property type="entry name" value="Winged helix-like DNA-binding domain superfamily/Winged helix DNA-binding domain"/>
    <property type="match status" value="1"/>
</dbReference>
<evidence type="ECO:0000259" key="6">
    <source>
        <dbReference type="Pfam" id="PF08281"/>
    </source>
</evidence>
<dbReference type="InterPro" id="IPR014284">
    <property type="entry name" value="RNA_pol_sigma-70_dom"/>
</dbReference>
<accession>A0A1G6UCX8</accession>
<gene>
    <name evidence="7" type="ORF">SAMN04488071_0546</name>
</gene>
<sequence>MGKIPAPLGKLKHERKHHLCFVPLDNPSDAIPPTFFVAGLRRTIYDQTIGSDFPFRRRRNAGVSVLGETGGEAGLLVATASKAVLRIGEGIFVLRKAPHIKLVKDGEPAPEDVGGGDRPLLDEAARRKNIRALEATIKASHGLLVGWITKKLGNADDASDVAQDVYMRVYRFASVEVIENPQALLFKTAANLAINELKRRGRVLRRQVQVDDDSVSKTVADLPTDDPTPEEALGHRQDVGEMMDAIRALPDKPRIAFIKNRFEDKTYAAIAGEMGVSESTVEKYMMDALKRLRTRLLKKPGAAILPLPRKTRRGRGGKA</sequence>
<dbReference type="GO" id="GO:0016987">
    <property type="term" value="F:sigma factor activity"/>
    <property type="evidence" value="ECO:0007669"/>
    <property type="project" value="UniProtKB-KW"/>
</dbReference>
<keyword evidence="8" id="KW-1185">Reference proteome</keyword>
<dbReference type="Gene3D" id="1.10.1740.10">
    <property type="match status" value="1"/>
</dbReference>
<feature type="domain" description="RNA polymerase sigma factor 70 region 4 type 2" evidence="6">
    <location>
        <begin position="241"/>
        <end position="292"/>
    </location>
</feature>
<proteinExistence type="inferred from homology"/>
<dbReference type="InterPro" id="IPR039425">
    <property type="entry name" value="RNA_pol_sigma-70-like"/>
</dbReference>
<evidence type="ECO:0000256" key="2">
    <source>
        <dbReference type="ARBA" id="ARBA00023015"/>
    </source>
</evidence>
<keyword evidence="3" id="KW-0731">Sigma factor</keyword>
<keyword evidence="4" id="KW-0804">Transcription</keyword>
<dbReference type="STRING" id="637679.GCA_001550055_00344"/>
<comment type="similarity">
    <text evidence="1">Belongs to the sigma-70 factor family. ECF subfamily.</text>
</comment>
<feature type="domain" description="RNA polymerase sigma-70 region 2" evidence="5">
    <location>
        <begin position="138"/>
        <end position="202"/>
    </location>
</feature>
<dbReference type="InterPro" id="IPR013249">
    <property type="entry name" value="RNA_pol_sigma70_r4_t2"/>
</dbReference>
<dbReference type="GO" id="GO:0006352">
    <property type="term" value="P:DNA-templated transcription initiation"/>
    <property type="evidence" value="ECO:0007669"/>
    <property type="project" value="InterPro"/>
</dbReference>
<dbReference type="AlphaFoldDB" id="A0A1G6UCX8"/>
<dbReference type="Proteomes" id="UP000183685">
    <property type="component" value="Unassembled WGS sequence"/>
</dbReference>
<evidence type="ECO:0000256" key="3">
    <source>
        <dbReference type="ARBA" id="ARBA00023082"/>
    </source>
</evidence>
<protein>
    <submittedName>
        <fullName evidence="7">RNA polymerase sigma factor, sigma-70 family</fullName>
    </submittedName>
</protein>
<dbReference type="InterPro" id="IPR036388">
    <property type="entry name" value="WH-like_DNA-bd_sf"/>
</dbReference>
<dbReference type="InterPro" id="IPR013325">
    <property type="entry name" value="RNA_pol_sigma_r2"/>
</dbReference>
<dbReference type="EMBL" id="FNAK01000001">
    <property type="protein sequence ID" value="SDD39109.1"/>
    <property type="molecule type" value="Genomic_DNA"/>
</dbReference>
<evidence type="ECO:0000259" key="5">
    <source>
        <dbReference type="Pfam" id="PF04542"/>
    </source>
</evidence>
<keyword evidence="2" id="KW-0805">Transcription regulation</keyword>
<dbReference type="PANTHER" id="PTHR43133:SF63">
    <property type="entry name" value="RNA POLYMERASE SIGMA FACTOR FECI-RELATED"/>
    <property type="match status" value="1"/>
</dbReference>
<dbReference type="Pfam" id="PF04542">
    <property type="entry name" value="Sigma70_r2"/>
    <property type="match status" value="1"/>
</dbReference>
<evidence type="ECO:0000313" key="7">
    <source>
        <dbReference type="EMBL" id="SDD39109.1"/>
    </source>
</evidence>
<evidence type="ECO:0000313" key="8">
    <source>
        <dbReference type="Proteomes" id="UP000183685"/>
    </source>
</evidence>
<evidence type="ECO:0000256" key="1">
    <source>
        <dbReference type="ARBA" id="ARBA00010641"/>
    </source>
</evidence>
<name>A0A1G6UCX8_9PROT</name>
<dbReference type="GO" id="GO:0003677">
    <property type="term" value="F:DNA binding"/>
    <property type="evidence" value="ECO:0007669"/>
    <property type="project" value="InterPro"/>
</dbReference>
<dbReference type="NCBIfam" id="TIGR02937">
    <property type="entry name" value="sigma70-ECF"/>
    <property type="match status" value="1"/>
</dbReference>
<reference evidence="7 8" key="1">
    <citation type="submission" date="2016-10" db="EMBL/GenBank/DDBJ databases">
        <authorList>
            <person name="de Groot N.N."/>
        </authorList>
    </citation>
    <scope>NUCLEOTIDE SEQUENCE [LARGE SCALE GENOMIC DNA]</scope>
    <source>
        <strain evidence="7 8">CGMCC 1.9109</strain>
    </source>
</reference>